<evidence type="ECO:0000256" key="5">
    <source>
        <dbReference type="ARBA" id="ARBA00023136"/>
    </source>
</evidence>
<evidence type="ECO:0000256" key="3">
    <source>
        <dbReference type="ARBA" id="ARBA00022692"/>
    </source>
</evidence>
<evidence type="ECO:0000313" key="9">
    <source>
        <dbReference type="Proteomes" id="UP000014155"/>
    </source>
</evidence>
<dbReference type="InterPro" id="IPR013525">
    <property type="entry name" value="ABC2_TM"/>
</dbReference>
<comment type="caution">
    <text evidence="8">The sequence shown here is derived from an EMBL/GenBank/DDBJ whole genome shotgun (WGS) entry which is preliminary data.</text>
</comment>
<dbReference type="Proteomes" id="UP000014155">
    <property type="component" value="Unassembled WGS sequence"/>
</dbReference>
<feature type="transmembrane region" description="Helical" evidence="6">
    <location>
        <begin position="227"/>
        <end position="252"/>
    </location>
</feature>
<dbReference type="EMBL" id="AORV01000058">
    <property type="protein sequence ID" value="EMS70276.1"/>
    <property type="molecule type" value="Genomic_DNA"/>
</dbReference>
<dbReference type="InterPro" id="IPR051449">
    <property type="entry name" value="ABC-2_transporter_component"/>
</dbReference>
<keyword evidence="9" id="KW-1185">Reference proteome</keyword>
<reference evidence="8 9" key="1">
    <citation type="journal article" date="2013" name="Genome Announc.">
        <title>Draft Genome Sequence of the Cellulolytic, Mesophilic, Anaerobic Bacterium Clostridium termitidis Strain CT1112 (DSM 5398).</title>
        <authorList>
            <person name="Lal S."/>
            <person name="Ramachandran U."/>
            <person name="Zhang X."/>
            <person name="Munir R."/>
            <person name="Sparling R."/>
            <person name="Levin D.B."/>
        </authorList>
    </citation>
    <scope>NUCLEOTIDE SEQUENCE [LARGE SCALE GENOMIC DNA]</scope>
    <source>
        <strain evidence="8 9">CT1112</strain>
    </source>
</reference>
<proteinExistence type="predicted"/>
<dbReference type="PANTHER" id="PTHR30294:SF29">
    <property type="entry name" value="MULTIDRUG ABC TRANSPORTER PERMEASE YBHS-RELATED"/>
    <property type="match status" value="1"/>
</dbReference>
<feature type="transmembrane region" description="Helical" evidence="6">
    <location>
        <begin position="20"/>
        <end position="39"/>
    </location>
</feature>
<feature type="transmembrane region" description="Helical" evidence="6">
    <location>
        <begin position="291"/>
        <end position="310"/>
    </location>
</feature>
<accession>S0FJ62</accession>
<dbReference type="STRING" id="1195236.CTER_3980"/>
<name>S0FJ62_RUMCE</name>
<dbReference type="PANTHER" id="PTHR30294">
    <property type="entry name" value="MEMBRANE COMPONENT OF ABC TRANSPORTER YHHJ-RELATED"/>
    <property type="match status" value="1"/>
</dbReference>
<keyword evidence="5 6" id="KW-0472">Membrane</keyword>
<gene>
    <name evidence="8" type="ORF">CTER_3980</name>
</gene>
<comment type="subcellular location">
    <subcellularLocation>
        <location evidence="1">Cell membrane</location>
        <topology evidence="1">Multi-pass membrane protein</topology>
    </subcellularLocation>
</comment>
<organism evidence="8 9">
    <name type="scientific">Ruminiclostridium cellobioparum subsp. termitidis CT1112</name>
    <dbReference type="NCBI Taxonomy" id="1195236"/>
    <lineage>
        <taxon>Bacteria</taxon>
        <taxon>Bacillati</taxon>
        <taxon>Bacillota</taxon>
        <taxon>Clostridia</taxon>
        <taxon>Eubacteriales</taxon>
        <taxon>Oscillospiraceae</taxon>
        <taxon>Ruminiclostridium</taxon>
    </lineage>
</organism>
<evidence type="ECO:0000259" key="7">
    <source>
        <dbReference type="Pfam" id="PF12698"/>
    </source>
</evidence>
<evidence type="ECO:0000313" key="8">
    <source>
        <dbReference type="EMBL" id="EMS70276.1"/>
    </source>
</evidence>
<dbReference type="AlphaFoldDB" id="S0FJ62"/>
<evidence type="ECO:0000256" key="2">
    <source>
        <dbReference type="ARBA" id="ARBA00022475"/>
    </source>
</evidence>
<sequence length="377" mass="41416">MKILWSAYYEFLKQIRDIRILIALIVFPISIIVLLGTAFDNKLTEDFKEKVKTGYIILDKGQVGKGLEQMLETDEIKKIIHAVSYVNEIDAISAMKTGKIDNYFVVEENSTKAIMNGKPAAIRLEGQKNIELVQTVLNSYISKSNAIAVASGISGDRIKLEDHSGNPNYFERIVPAAAKLPRAIDYYSVLTLLMVVSEGAILGIFIVSKNPESNIQIRLYSLPTSQWTIICGKILGSSMFLFLSCIVTVVFTKFVYGANWDGNIALIGVALLIFSFLCIGMGVMLHLFINSLASAMGLALLLTVVMSNAGGGITPATALQSLNILNPIYYAKVFIFGILYNYPDRVLLRSAAGLLAITAAVYAAAFLKLRRVNYDNI</sequence>
<evidence type="ECO:0000256" key="1">
    <source>
        <dbReference type="ARBA" id="ARBA00004651"/>
    </source>
</evidence>
<feature type="domain" description="ABC-2 type transporter transmembrane" evidence="7">
    <location>
        <begin position="19"/>
        <end position="367"/>
    </location>
</feature>
<keyword evidence="3 6" id="KW-0812">Transmembrane</keyword>
<keyword evidence="2" id="KW-1003">Cell membrane</keyword>
<evidence type="ECO:0000256" key="6">
    <source>
        <dbReference type="SAM" id="Phobius"/>
    </source>
</evidence>
<keyword evidence="4 6" id="KW-1133">Transmembrane helix</keyword>
<protein>
    <submittedName>
        <fullName evidence="8">ABC-2 type transporter</fullName>
    </submittedName>
</protein>
<dbReference type="eggNOG" id="COG0842">
    <property type="taxonomic scope" value="Bacteria"/>
</dbReference>
<dbReference type="PATRIC" id="fig|1195236.3.peg.4189"/>
<dbReference type="RefSeq" id="WP_004628900.1">
    <property type="nucleotide sequence ID" value="NZ_AORV01000058.1"/>
</dbReference>
<feature type="transmembrane region" description="Helical" evidence="6">
    <location>
        <begin position="264"/>
        <end position="285"/>
    </location>
</feature>
<feature type="transmembrane region" description="Helical" evidence="6">
    <location>
        <begin position="346"/>
        <end position="367"/>
    </location>
</feature>
<dbReference type="GO" id="GO:0140359">
    <property type="term" value="F:ABC-type transporter activity"/>
    <property type="evidence" value="ECO:0007669"/>
    <property type="project" value="InterPro"/>
</dbReference>
<dbReference type="Pfam" id="PF12698">
    <property type="entry name" value="ABC2_membrane_3"/>
    <property type="match status" value="1"/>
</dbReference>
<dbReference type="GO" id="GO:0005886">
    <property type="term" value="C:plasma membrane"/>
    <property type="evidence" value="ECO:0007669"/>
    <property type="project" value="UniProtKB-SubCell"/>
</dbReference>
<evidence type="ECO:0000256" key="4">
    <source>
        <dbReference type="ARBA" id="ARBA00022989"/>
    </source>
</evidence>
<dbReference type="Gene3D" id="3.40.1710.10">
    <property type="entry name" value="abc type-2 transporter like domain"/>
    <property type="match status" value="1"/>
</dbReference>
<feature type="transmembrane region" description="Helical" evidence="6">
    <location>
        <begin position="186"/>
        <end position="207"/>
    </location>
</feature>